<dbReference type="PANTHER" id="PTHR33630:SF9">
    <property type="entry name" value="CUTINASE 4"/>
    <property type="match status" value="1"/>
</dbReference>
<comment type="caution">
    <text evidence="5">The sequence shown here is derived from an EMBL/GenBank/DDBJ whole genome shotgun (WGS) entry which is preliminary data.</text>
</comment>
<reference evidence="5" key="1">
    <citation type="submission" date="2022-08" db="EMBL/GenBank/DDBJ databases">
        <title>Genome analysis of Corynebacteriales strain.</title>
        <authorList>
            <person name="Lee S.D."/>
        </authorList>
    </citation>
    <scope>NUCLEOTIDE SEQUENCE</scope>
    <source>
        <strain evidence="5">D3-21</strain>
    </source>
</reference>
<dbReference type="SMART" id="SM01110">
    <property type="entry name" value="Cutinase"/>
    <property type="match status" value="1"/>
</dbReference>
<evidence type="ECO:0000256" key="1">
    <source>
        <dbReference type="ARBA" id="ARBA00007534"/>
    </source>
</evidence>
<comment type="similarity">
    <text evidence="1">Belongs to the cutinase family.</text>
</comment>
<evidence type="ECO:0000313" key="5">
    <source>
        <dbReference type="EMBL" id="MDG3014342.1"/>
    </source>
</evidence>
<dbReference type="EMBL" id="JANRHA010000003">
    <property type="protein sequence ID" value="MDG3014342.1"/>
    <property type="molecule type" value="Genomic_DNA"/>
</dbReference>
<dbReference type="Proteomes" id="UP001152755">
    <property type="component" value="Unassembled WGS sequence"/>
</dbReference>
<dbReference type="AlphaFoldDB" id="A0A9X4M017"/>
<dbReference type="Pfam" id="PF01083">
    <property type="entry name" value="Cutinase"/>
    <property type="match status" value="1"/>
</dbReference>
<sequence length="302" mass="30793">MAIVAAAGAALVGSIVGTGATVGTGVAQAAPSCPSLYVVAIPGTWETSDHPSGGADRGMLLPVTDNLPSSVRVDYVTYPATAFPWEGDVYGASKRQAVRNGRGMIAAMAKRCPGTRYGIVGYSQGADAAGDLAAEIGTGTGVVPPNKVAAVGLISDPRRSPTDALVGPPVGGAGATGPRPGGFGWVSPNVRTICAPGDLYCAAPQNDFVGRIAGFVVQNSDPGSSDKKGYAPEAAPIIGDLTKDGGLSTLQHQLTEPNNVARGKMFENFLQSGVHQDYRSYAINGSGESATTWMHDWFASKA</sequence>
<dbReference type="Gene3D" id="3.40.50.1820">
    <property type="entry name" value="alpha/beta hydrolase"/>
    <property type="match status" value="1"/>
</dbReference>
<proteinExistence type="inferred from homology"/>
<accession>A0A9X4M017</accession>
<keyword evidence="2" id="KW-0719">Serine esterase</keyword>
<keyword evidence="6" id="KW-1185">Reference proteome</keyword>
<evidence type="ECO:0000256" key="3">
    <source>
        <dbReference type="ARBA" id="ARBA00022801"/>
    </source>
</evidence>
<keyword evidence="3" id="KW-0378">Hydrolase</keyword>
<evidence type="ECO:0000256" key="4">
    <source>
        <dbReference type="ARBA" id="ARBA00023157"/>
    </source>
</evidence>
<name>A0A9X4M017_9ACTN</name>
<organism evidence="5 6">
    <name type="scientific">Speluncibacter jeojiensis</name>
    <dbReference type="NCBI Taxonomy" id="2710754"/>
    <lineage>
        <taxon>Bacteria</taxon>
        <taxon>Bacillati</taxon>
        <taxon>Actinomycetota</taxon>
        <taxon>Actinomycetes</taxon>
        <taxon>Mycobacteriales</taxon>
        <taxon>Speluncibacteraceae</taxon>
        <taxon>Speluncibacter</taxon>
    </lineage>
</organism>
<dbReference type="InterPro" id="IPR000675">
    <property type="entry name" value="Cutinase/axe"/>
</dbReference>
<dbReference type="PANTHER" id="PTHR33630">
    <property type="entry name" value="CUTINASE RV1984C-RELATED-RELATED"/>
    <property type="match status" value="1"/>
</dbReference>
<protein>
    <submittedName>
        <fullName evidence="5">Cutinase family protein</fullName>
    </submittedName>
</protein>
<evidence type="ECO:0000313" key="6">
    <source>
        <dbReference type="Proteomes" id="UP001152755"/>
    </source>
</evidence>
<dbReference type="InterPro" id="IPR029058">
    <property type="entry name" value="AB_hydrolase_fold"/>
</dbReference>
<dbReference type="GO" id="GO:0052689">
    <property type="term" value="F:carboxylic ester hydrolase activity"/>
    <property type="evidence" value="ECO:0007669"/>
    <property type="project" value="UniProtKB-KW"/>
</dbReference>
<dbReference type="SUPFAM" id="SSF53474">
    <property type="entry name" value="alpha/beta-Hydrolases"/>
    <property type="match status" value="1"/>
</dbReference>
<dbReference type="RefSeq" id="WP_277832315.1">
    <property type="nucleotide sequence ID" value="NZ_JAAIVF010000002.1"/>
</dbReference>
<gene>
    <name evidence="5" type="ORF">NVS88_07200</name>
</gene>
<evidence type="ECO:0000256" key="2">
    <source>
        <dbReference type="ARBA" id="ARBA00022487"/>
    </source>
</evidence>
<keyword evidence="4" id="KW-1015">Disulfide bond</keyword>